<organism evidence="3 4">
    <name type="scientific">Platanthera zijinensis</name>
    <dbReference type="NCBI Taxonomy" id="2320716"/>
    <lineage>
        <taxon>Eukaryota</taxon>
        <taxon>Viridiplantae</taxon>
        <taxon>Streptophyta</taxon>
        <taxon>Embryophyta</taxon>
        <taxon>Tracheophyta</taxon>
        <taxon>Spermatophyta</taxon>
        <taxon>Magnoliopsida</taxon>
        <taxon>Liliopsida</taxon>
        <taxon>Asparagales</taxon>
        <taxon>Orchidaceae</taxon>
        <taxon>Orchidoideae</taxon>
        <taxon>Orchideae</taxon>
        <taxon>Orchidinae</taxon>
        <taxon>Platanthera</taxon>
    </lineage>
</organism>
<proteinExistence type="predicted"/>
<evidence type="ECO:0000256" key="1">
    <source>
        <dbReference type="SAM" id="MobiDB-lite"/>
    </source>
</evidence>
<keyword evidence="2" id="KW-0472">Membrane</keyword>
<sequence>MSFLVTILEFRELGRVLSATGSPHTSKFFVIFLVPILVAACELVVRSYVLRMTGDFVKDRQTACFRTPVLVRANSVLLSDGRPSYLRADHMLKGGERKCREREKKAGISELEKDANEEESGSIYRRLRGRSSNFIQ</sequence>
<dbReference type="AlphaFoldDB" id="A0AAP0ATH8"/>
<comment type="caution">
    <text evidence="3">The sequence shown here is derived from an EMBL/GenBank/DDBJ whole genome shotgun (WGS) entry which is preliminary data.</text>
</comment>
<protein>
    <submittedName>
        <fullName evidence="3">Uncharacterized protein</fullName>
    </submittedName>
</protein>
<keyword evidence="2" id="KW-0812">Transmembrane</keyword>
<feature type="transmembrane region" description="Helical" evidence="2">
    <location>
        <begin position="28"/>
        <end position="50"/>
    </location>
</feature>
<keyword evidence="4" id="KW-1185">Reference proteome</keyword>
<evidence type="ECO:0000313" key="3">
    <source>
        <dbReference type="EMBL" id="KAK8914215.1"/>
    </source>
</evidence>
<feature type="region of interest" description="Disordered" evidence="1">
    <location>
        <begin position="97"/>
        <end position="121"/>
    </location>
</feature>
<keyword evidence="2" id="KW-1133">Transmembrane helix</keyword>
<dbReference type="Proteomes" id="UP001418222">
    <property type="component" value="Unassembled WGS sequence"/>
</dbReference>
<evidence type="ECO:0000313" key="4">
    <source>
        <dbReference type="Proteomes" id="UP001418222"/>
    </source>
</evidence>
<name>A0AAP0ATH8_9ASPA</name>
<gene>
    <name evidence="3" type="ORF">KSP39_PZI024429</name>
</gene>
<dbReference type="EMBL" id="JBBWWQ010000021">
    <property type="protein sequence ID" value="KAK8914215.1"/>
    <property type="molecule type" value="Genomic_DNA"/>
</dbReference>
<evidence type="ECO:0000256" key="2">
    <source>
        <dbReference type="SAM" id="Phobius"/>
    </source>
</evidence>
<feature type="compositionally biased region" description="Basic and acidic residues" evidence="1">
    <location>
        <begin position="97"/>
        <end position="114"/>
    </location>
</feature>
<accession>A0AAP0ATH8</accession>
<reference evidence="3 4" key="1">
    <citation type="journal article" date="2022" name="Nat. Plants">
        <title>Genomes of leafy and leafless Platanthera orchids illuminate the evolution of mycoheterotrophy.</title>
        <authorList>
            <person name="Li M.H."/>
            <person name="Liu K.W."/>
            <person name="Li Z."/>
            <person name="Lu H.C."/>
            <person name="Ye Q.L."/>
            <person name="Zhang D."/>
            <person name="Wang J.Y."/>
            <person name="Li Y.F."/>
            <person name="Zhong Z.M."/>
            <person name="Liu X."/>
            <person name="Yu X."/>
            <person name="Liu D.K."/>
            <person name="Tu X.D."/>
            <person name="Liu B."/>
            <person name="Hao Y."/>
            <person name="Liao X.Y."/>
            <person name="Jiang Y.T."/>
            <person name="Sun W.H."/>
            <person name="Chen J."/>
            <person name="Chen Y.Q."/>
            <person name="Ai Y."/>
            <person name="Zhai J.W."/>
            <person name="Wu S.S."/>
            <person name="Zhou Z."/>
            <person name="Hsiao Y.Y."/>
            <person name="Wu W.L."/>
            <person name="Chen Y.Y."/>
            <person name="Lin Y.F."/>
            <person name="Hsu J.L."/>
            <person name="Li C.Y."/>
            <person name="Wang Z.W."/>
            <person name="Zhao X."/>
            <person name="Zhong W.Y."/>
            <person name="Ma X.K."/>
            <person name="Ma L."/>
            <person name="Huang J."/>
            <person name="Chen G.Z."/>
            <person name="Huang M.Z."/>
            <person name="Huang L."/>
            <person name="Peng D.H."/>
            <person name="Luo Y.B."/>
            <person name="Zou S.Q."/>
            <person name="Chen S.P."/>
            <person name="Lan S."/>
            <person name="Tsai W.C."/>
            <person name="Van de Peer Y."/>
            <person name="Liu Z.J."/>
        </authorList>
    </citation>
    <scope>NUCLEOTIDE SEQUENCE [LARGE SCALE GENOMIC DNA]</scope>
    <source>
        <strain evidence="3">Lor287</strain>
    </source>
</reference>